<feature type="transmembrane region" description="Helical" evidence="1">
    <location>
        <begin position="505"/>
        <end position="523"/>
    </location>
</feature>
<keyword evidence="1" id="KW-0472">Membrane</keyword>
<feature type="transmembrane region" description="Helical" evidence="1">
    <location>
        <begin position="423"/>
        <end position="445"/>
    </location>
</feature>
<dbReference type="AlphaFoldDB" id="H6RIH3"/>
<feature type="transmembrane region" description="Helical" evidence="1">
    <location>
        <begin position="20"/>
        <end position="40"/>
    </location>
</feature>
<dbReference type="EMBL" id="FO117621">
    <property type="protein sequence ID" value="CCG00948.1"/>
    <property type="molecule type" value="Genomic_DNA"/>
</dbReference>
<dbReference type="PANTHER" id="PTHR38454">
    <property type="entry name" value="INTEGRAL MEMBRANE PROTEIN-RELATED"/>
    <property type="match status" value="1"/>
</dbReference>
<feature type="transmembrane region" description="Helical" evidence="1">
    <location>
        <begin position="793"/>
        <end position="819"/>
    </location>
</feature>
<keyword evidence="1" id="KW-1133">Transmembrane helix</keyword>
<evidence type="ECO:0000313" key="2">
    <source>
        <dbReference type="EMBL" id="CCG00948.1"/>
    </source>
</evidence>
<reference evidence="2" key="2">
    <citation type="submission" date="2012-02" db="EMBL/GenBank/DDBJ databases">
        <authorList>
            <person name="Genoscope - CEA"/>
        </authorList>
    </citation>
    <scope>NUCLEOTIDE SEQUENCE</scope>
</reference>
<reference evidence="2" key="1">
    <citation type="journal article" date="2012" name="Environ. Microbiol.">
        <title>Genomic content of uncultured Bacteroidetes from contrasting oceanic provinces in the North Atlantic Ocean.</title>
        <authorList>
            <person name="Gomez-Pereira P.R."/>
            <person name="Schuler M."/>
            <person name="Fuchs B.M."/>
            <person name="Bennke C."/>
            <person name="Teeling H."/>
            <person name="Waldmann J."/>
            <person name="Richter M."/>
            <person name="Barbe V."/>
            <person name="Bataille E."/>
            <person name="Glockner F.O."/>
            <person name="Amann R."/>
        </authorList>
    </citation>
    <scope>NUCLEOTIDE SEQUENCE</scope>
</reference>
<feature type="transmembrane region" description="Helical" evidence="1">
    <location>
        <begin position="105"/>
        <end position="123"/>
    </location>
</feature>
<feature type="transmembrane region" description="Helical" evidence="1">
    <location>
        <begin position="350"/>
        <end position="370"/>
    </location>
</feature>
<feature type="transmembrane region" description="Helical" evidence="1">
    <location>
        <begin position="390"/>
        <end position="411"/>
    </location>
</feature>
<dbReference type="Pfam" id="PF09586">
    <property type="entry name" value="YfhO"/>
    <property type="match status" value="1"/>
</dbReference>
<keyword evidence="1" id="KW-0812">Transmembrane</keyword>
<name>H6RIH3_9BACT</name>
<proteinExistence type="predicted"/>
<dbReference type="PANTHER" id="PTHR38454:SF1">
    <property type="entry name" value="INTEGRAL MEMBRANE PROTEIN"/>
    <property type="match status" value="1"/>
</dbReference>
<feature type="transmembrane region" description="Helical" evidence="1">
    <location>
        <begin position="223"/>
        <end position="243"/>
    </location>
</feature>
<protein>
    <recommendedName>
        <fullName evidence="3">YfhO family protein</fullName>
    </recommendedName>
</protein>
<dbReference type="InterPro" id="IPR018580">
    <property type="entry name" value="Uncharacterised_YfhO"/>
</dbReference>
<feature type="transmembrane region" description="Helical" evidence="1">
    <location>
        <begin position="327"/>
        <end position="343"/>
    </location>
</feature>
<feature type="transmembrane region" description="Helical" evidence="1">
    <location>
        <begin position="176"/>
        <end position="192"/>
    </location>
</feature>
<evidence type="ECO:0008006" key="3">
    <source>
        <dbReference type="Google" id="ProtNLM"/>
    </source>
</evidence>
<feature type="transmembrane region" description="Helical" evidence="1">
    <location>
        <begin position="530"/>
        <end position="548"/>
    </location>
</feature>
<feature type="transmembrane region" description="Helical" evidence="1">
    <location>
        <begin position="155"/>
        <end position="171"/>
    </location>
</feature>
<sequence length="837" mass="94310">MAKLIKYMNNFTSQYKSTLLFLAITVVIFIVTALFVPSNFKGKEPIQSDIVQYKGASSEIHQYRDEKEGIILWTNALFGGMPSYVITKSVNPVIEHLMFPKNPRLWSQIFRYVFFSFIMLLAFKVRPWLALVGAIGIGFATENLTILAVGHNTKAAAISYIPLVIAGVKWLVRKKYFLGIAVLAAGLGLQIFANHLQITYYTAFMVVFFFIFQLFQHIKEKRILDFAKAAGLAILGAGIALGANSSNLLLVNEYAKESIRGTSELTISKTADNQEDSKDGLTKDYVFSYSMGWSDYAATFIPNYSGGDSDKLQLYYGQIGSTSGPKYLGVTMFILMLLGLVIVKGSEKWWLLSVILLTIVLSMGTNNFAWFNLWMYDYFPLYNKFRSPSMMIAIMQVCTGLLAMLAVEQILSNPKYIKENIKPIAITAGIGIGLIVLLAFTGTMFNDFSSTPKYDETTGQMVYDSDTRTAQRALQQRGTQVTQGDIDNIKNRLVEERLKIMKKDGSRSLLFALLLLLILWLAYKQKIKPKYAILFLGLLILADLWTVGKRYLDNKEFKKRVTSSVPFTAYAVDLKIQEDKSYYRVLDLTESPLNSNRCAYFHKSIGGYSAVKIRRYQDIWDWQLNEDLTNGRVMNNGILNMLNMKYFIYPNRQEQGAQPLYGQNPEALGNAWFVNKVNVVENADSAVLALGSLNTKKEAIVEQVFADRISTTSVSDSNASVVLNSYHPEELQYTTNSSTEGNVIFSEIYYDKGWDAYIDNEKVDYFRANYVLRGLKVPAGQHSVTFKFEPKTYALGASLAAIFGGLVYLLIGICIFFWVKKTFLDTKPKAKSVSQAK</sequence>
<evidence type="ECO:0000256" key="1">
    <source>
        <dbReference type="SAM" id="Phobius"/>
    </source>
</evidence>
<feature type="transmembrane region" description="Helical" evidence="1">
    <location>
        <begin position="198"/>
        <end position="216"/>
    </location>
</feature>
<accession>H6RIH3</accession>
<organism evidence="2">
    <name type="scientific">uncultured Flavobacteriia bacterium</name>
    <dbReference type="NCBI Taxonomy" id="212695"/>
    <lineage>
        <taxon>Bacteria</taxon>
        <taxon>Pseudomonadati</taxon>
        <taxon>Bacteroidota</taxon>
        <taxon>Flavobacteriia</taxon>
        <taxon>environmental samples</taxon>
    </lineage>
</organism>
<feature type="transmembrane region" description="Helical" evidence="1">
    <location>
        <begin position="128"/>
        <end position="149"/>
    </location>
</feature>
<gene>
    <name evidence="2" type="ORF">S3_BF_A10_0015</name>
</gene>